<name>A0A3N7HQ17_9BURK</name>
<organism evidence="2 3">
    <name type="scientific">Piscinibacter terrae</name>
    <dbReference type="NCBI Taxonomy" id="2496871"/>
    <lineage>
        <taxon>Bacteria</taxon>
        <taxon>Pseudomonadati</taxon>
        <taxon>Pseudomonadota</taxon>
        <taxon>Betaproteobacteria</taxon>
        <taxon>Burkholderiales</taxon>
        <taxon>Sphaerotilaceae</taxon>
        <taxon>Piscinibacter</taxon>
    </lineage>
</organism>
<evidence type="ECO:0000256" key="1">
    <source>
        <dbReference type="SAM" id="MobiDB-lite"/>
    </source>
</evidence>
<dbReference type="Proteomes" id="UP000267464">
    <property type="component" value="Unassembled WGS sequence"/>
</dbReference>
<evidence type="ECO:0000313" key="3">
    <source>
        <dbReference type="Proteomes" id="UP000267464"/>
    </source>
</evidence>
<evidence type="ECO:0000313" key="2">
    <source>
        <dbReference type="EMBL" id="RQP24318.1"/>
    </source>
</evidence>
<feature type="region of interest" description="Disordered" evidence="1">
    <location>
        <begin position="351"/>
        <end position="371"/>
    </location>
</feature>
<keyword evidence="3" id="KW-1185">Reference proteome</keyword>
<reference evidence="2 3" key="1">
    <citation type="submission" date="2018-08" db="EMBL/GenBank/DDBJ databases">
        <authorList>
            <person name="Khan S.A."/>
            <person name="Jeon C.O."/>
            <person name="Chun B.H."/>
            <person name="Jeong S.E."/>
        </authorList>
    </citation>
    <scope>NUCLEOTIDE SEQUENCE [LARGE SCALE GENOMIC DNA]</scope>
    <source>
        <strain evidence="2 3">S-16</strain>
    </source>
</reference>
<protein>
    <submittedName>
        <fullName evidence="2">Uncharacterized protein</fullName>
    </submittedName>
</protein>
<sequence length="371" mass="40880">MTTELFTTANTVTAHEHIGFELGWDYAHYRLVPPAPYAQEPSPLRNGLLAGQAAFGSRTLAATRPVRKWLQLRLHAWLRGRSVELMQVTPNYLSQLEVSHCPITRTALSTATLDSSDASVDRVRNDAGYAAGNLAVISTKANHAKAGYGFHDALRFVKQIEAGKLGGIDGLSACQWSRVAVLCSYVEPMSHEEASTIPMLVLPPNRLRMFNPVQALQAFISQQLMAPGWSHRAARFEAMLPGKPARRAFLTFFHALLPRVLEASRANGKQHTRWAIEDAWRNPLVLKRWTAFARLLTATQCEELVARANAKKLGALRAQQLPDEAATEGWNLDSRGYVPHAVLMKRSPTSARTGLGEQIPQPVGTQASLPL</sequence>
<accession>A0A3N7HQ17</accession>
<dbReference type="RefSeq" id="WP_124540842.1">
    <property type="nucleotide sequence ID" value="NZ_QUSW01000003.1"/>
</dbReference>
<dbReference type="EMBL" id="QUSW01000003">
    <property type="protein sequence ID" value="RQP24318.1"/>
    <property type="molecule type" value="Genomic_DNA"/>
</dbReference>
<comment type="caution">
    <text evidence="2">The sequence shown here is derived from an EMBL/GenBank/DDBJ whole genome shotgun (WGS) entry which is preliminary data.</text>
</comment>
<proteinExistence type="predicted"/>
<reference evidence="2 3" key="2">
    <citation type="submission" date="2018-12" db="EMBL/GenBank/DDBJ databases">
        <title>Rhizobacter gummiphilus sp. nov., a rubber-degrading bacterium isolated from the soil of a botanical garden in Japan.</title>
        <authorList>
            <person name="Shunsuke S.S."/>
        </authorList>
    </citation>
    <scope>NUCLEOTIDE SEQUENCE [LARGE SCALE GENOMIC DNA]</scope>
    <source>
        <strain evidence="2 3">S-16</strain>
    </source>
</reference>
<dbReference type="OrthoDB" id="9129493at2"/>
<dbReference type="AlphaFoldDB" id="A0A3N7HQ17"/>
<gene>
    <name evidence="2" type="ORF">DZC73_13515</name>
</gene>